<keyword evidence="3" id="KW-0812">Transmembrane</keyword>
<evidence type="ECO:0000259" key="4">
    <source>
        <dbReference type="PROSITE" id="PS50042"/>
    </source>
</evidence>
<feature type="transmembrane region" description="Helical" evidence="3">
    <location>
        <begin position="29"/>
        <end position="47"/>
    </location>
</feature>
<evidence type="ECO:0000256" key="2">
    <source>
        <dbReference type="ARBA" id="ARBA00023303"/>
    </source>
</evidence>
<reference evidence="5 6" key="1">
    <citation type="journal article" date="2018" name="Nat. Genet.">
        <title>The Rosa genome provides new insights in the design of modern roses.</title>
        <authorList>
            <person name="Bendahmane M."/>
        </authorList>
    </citation>
    <scope>NUCLEOTIDE SEQUENCE [LARGE SCALE GENOMIC DNA]</scope>
    <source>
        <strain evidence="6">cv. Old Blush</strain>
    </source>
</reference>
<dbReference type="GO" id="GO:0016301">
    <property type="term" value="F:kinase activity"/>
    <property type="evidence" value="ECO:0007669"/>
    <property type="project" value="UniProtKB-KW"/>
</dbReference>
<evidence type="ECO:0000256" key="3">
    <source>
        <dbReference type="SAM" id="Phobius"/>
    </source>
</evidence>
<dbReference type="GO" id="GO:0016020">
    <property type="term" value="C:membrane"/>
    <property type="evidence" value="ECO:0007669"/>
    <property type="project" value="UniProtKB-SubCell"/>
</dbReference>
<gene>
    <name evidence="5" type="ORF">RchiOBHm_Chr1g0381821</name>
</gene>
<dbReference type="SUPFAM" id="SSF51206">
    <property type="entry name" value="cAMP-binding domain-like"/>
    <property type="match status" value="1"/>
</dbReference>
<name>A0A2P6SP79_ROSCH</name>
<keyword evidence="5" id="KW-0808">Transferase</keyword>
<keyword evidence="3" id="KW-0472">Membrane</keyword>
<dbReference type="InterPro" id="IPR014710">
    <property type="entry name" value="RmlC-like_jellyroll"/>
</dbReference>
<accession>A0A2P6SP79</accession>
<keyword evidence="5" id="KW-0418">Kinase</keyword>
<keyword evidence="1" id="KW-0813">Transport</keyword>
<organism evidence="5 6">
    <name type="scientific">Rosa chinensis</name>
    <name type="common">China rose</name>
    <dbReference type="NCBI Taxonomy" id="74649"/>
    <lineage>
        <taxon>Eukaryota</taxon>
        <taxon>Viridiplantae</taxon>
        <taxon>Streptophyta</taxon>
        <taxon>Embryophyta</taxon>
        <taxon>Tracheophyta</taxon>
        <taxon>Spermatophyta</taxon>
        <taxon>Magnoliopsida</taxon>
        <taxon>eudicotyledons</taxon>
        <taxon>Gunneridae</taxon>
        <taxon>Pentapetalae</taxon>
        <taxon>rosids</taxon>
        <taxon>fabids</taxon>
        <taxon>Rosales</taxon>
        <taxon>Rosaceae</taxon>
        <taxon>Rosoideae</taxon>
        <taxon>Rosoideae incertae sedis</taxon>
        <taxon>Rosa</taxon>
    </lineage>
</organism>
<keyword evidence="3" id="KW-1133">Transmembrane helix</keyword>
<dbReference type="GO" id="GO:0034220">
    <property type="term" value="P:monoatomic ion transmembrane transport"/>
    <property type="evidence" value="ECO:0007669"/>
    <property type="project" value="UniProtKB-KW"/>
</dbReference>
<dbReference type="InterPro" id="IPR000595">
    <property type="entry name" value="cNMP-bd_dom"/>
</dbReference>
<feature type="transmembrane region" description="Helical" evidence="3">
    <location>
        <begin position="109"/>
        <end position="128"/>
    </location>
</feature>
<dbReference type="PROSITE" id="PS50042">
    <property type="entry name" value="CNMP_BINDING_3"/>
    <property type="match status" value="1"/>
</dbReference>
<keyword evidence="2" id="KW-0407">Ion channel</keyword>
<comment type="caution">
    <text evidence="5">The sequence shown here is derived from an EMBL/GenBank/DDBJ whole genome shotgun (WGS) entry which is preliminary data.</text>
</comment>
<dbReference type="AlphaFoldDB" id="A0A2P6SP79"/>
<protein>
    <submittedName>
        <fullName evidence="5">Putative cGMP-dependent kinase</fullName>
    </submittedName>
</protein>
<feature type="transmembrane region" description="Helical" evidence="3">
    <location>
        <begin position="67"/>
        <end position="88"/>
    </location>
</feature>
<dbReference type="PANTHER" id="PTHR45651">
    <property type="entry name" value="CYCLIC NUCLEOTIDE-GATED ION CHANNEL 15-RELATED-RELATED"/>
    <property type="match status" value="1"/>
</dbReference>
<dbReference type="OMA" id="WKRIFAV"/>
<evidence type="ECO:0000313" key="6">
    <source>
        <dbReference type="Proteomes" id="UP000238479"/>
    </source>
</evidence>
<proteinExistence type="predicted"/>
<dbReference type="Gene3D" id="2.60.120.10">
    <property type="entry name" value="Jelly Rolls"/>
    <property type="match status" value="1"/>
</dbReference>
<dbReference type="Gramene" id="PRQ60489">
    <property type="protein sequence ID" value="PRQ60489"/>
    <property type="gene ID" value="RchiOBHm_Chr1g0381821"/>
</dbReference>
<evidence type="ECO:0000313" key="5">
    <source>
        <dbReference type="EMBL" id="PRQ60489.1"/>
    </source>
</evidence>
<feature type="domain" description="Cyclic nucleotide-binding" evidence="4">
    <location>
        <begin position="341"/>
        <end position="404"/>
    </location>
</feature>
<keyword evidence="1" id="KW-0406">Ion transport</keyword>
<sequence length="404" mass="46822">MENSQESMVEHWTQEAAKEKPFLQVWKRIFAVSCVFAVLLDPFFLYIPVVNEDMKCLRLENKLMKAAIFLCSITDLLYIVNIVFQIYIEDKAKNFWVMGKSYCQSLIPIDILAILPIPQVLGALWYFFSIQREIDCWQYACRSVKRCKPNAFDCDDHAFRNITLPSNLCPVNPRKVTLFDFGIFIDAVQSGMLRSTDFPQKFLHCFSWGLRNLSSFGQNLQTSTYAWEDLFAIFISIGGMLLFLIYLNGILQTYMQLETTRSKQQRKLMKMERKRGPEIASWLHNNGILLNMKKMIMTCVLHELEVNQDVNVENILSILPLECLKFIKRHLCLNTLKRVPVLQAMDEQVLTAVCDSHLKLVIYSENSYIIRESEPIDRMLFITQGIARTYTTSNDGSGFSRTVS</sequence>
<dbReference type="EMBL" id="PDCK01000039">
    <property type="protein sequence ID" value="PRQ60489.1"/>
    <property type="molecule type" value="Genomic_DNA"/>
</dbReference>
<keyword evidence="1" id="KW-1071">Ligand-gated ion channel</keyword>
<evidence type="ECO:0000256" key="1">
    <source>
        <dbReference type="ARBA" id="ARBA00023286"/>
    </source>
</evidence>
<dbReference type="InterPro" id="IPR018490">
    <property type="entry name" value="cNMP-bd_dom_sf"/>
</dbReference>
<dbReference type="Proteomes" id="UP000238479">
    <property type="component" value="Chromosome 1"/>
</dbReference>
<dbReference type="SUPFAM" id="SSF81324">
    <property type="entry name" value="Voltage-gated potassium channels"/>
    <property type="match status" value="1"/>
</dbReference>
<feature type="transmembrane region" description="Helical" evidence="3">
    <location>
        <begin position="230"/>
        <end position="251"/>
    </location>
</feature>
<keyword evidence="6" id="KW-1185">Reference proteome</keyword>
<dbReference type="CDD" id="cd00038">
    <property type="entry name" value="CAP_ED"/>
    <property type="match status" value="1"/>
</dbReference>
<dbReference type="PANTHER" id="PTHR45651:SF68">
    <property type="entry name" value="ION TRANSPORT DOMAIN-CONTAINING PROTEIN"/>
    <property type="match status" value="1"/>
</dbReference>